<evidence type="ECO:0000313" key="1">
    <source>
        <dbReference type="EMBL" id="TMS06892.1"/>
    </source>
</evidence>
<gene>
    <name evidence="1" type="ORF">E3U43_016651</name>
</gene>
<keyword evidence="2" id="KW-1185">Reference proteome</keyword>
<dbReference type="Proteomes" id="UP000793456">
    <property type="component" value="Chromosome XIX"/>
</dbReference>
<evidence type="ECO:0000313" key="2">
    <source>
        <dbReference type="Proteomes" id="UP000793456"/>
    </source>
</evidence>
<name>A0ACD3QI37_LARCR</name>
<organism evidence="1 2">
    <name type="scientific">Larimichthys crocea</name>
    <name type="common">Large yellow croaker</name>
    <name type="synonym">Pseudosciaena crocea</name>
    <dbReference type="NCBI Taxonomy" id="215358"/>
    <lineage>
        <taxon>Eukaryota</taxon>
        <taxon>Metazoa</taxon>
        <taxon>Chordata</taxon>
        <taxon>Craniata</taxon>
        <taxon>Vertebrata</taxon>
        <taxon>Euteleostomi</taxon>
        <taxon>Actinopterygii</taxon>
        <taxon>Neopterygii</taxon>
        <taxon>Teleostei</taxon>
        <taxon>Neoteleostei</taxon>
        <taxon>Acanthomorphata</taxon>
        <taxon>Eupercaria</taxon>
        <taxon>Sciaenidae</taxon>
        <taxon>Larimichthys</taxon>
    </lineage>
</organism>
<sequence length="104" mass="11470">MDNEVLVQTSDWKNTKEAVANFRRLLLCSKCSDLMTEPVCLGICEHMLCRSCAGPRAGDGCVVCNSPAWVKDIQINRQLSSIIQLFSGLESLLNPREQPDSSLA</sequence>
<reference evidence="1" key="1">
    <citation type="submission" date="2018-11" db="EMBL/GenBank/DDBJ databases">
        <title>The sequence and de novo assembly of Larimichthys crocea genome using PacBio and Hi-C technologies.</title>
        <authorList>
            <person name="Xu P."/>
            <person name="Chen B."/>
            <person name="Zhou Z."/>
            <person name="Ke Q."/>
            <person name="Wu Y."/>
            <person name="Bai H."/>
            <person name="Pu F."/>
        </authorList>
    </citation>
    <scope>NUCLEOTIDE SEQUENCE</scope>
    <source>
        <tissue evidence="1">Muscle</tissue>
    </source>
</reference>
<dbReference type="EMBL" id="CM011692">
    <property type="protein sequence ID" value="TMS06892.1"/>
    <property type="molecule type" value="Genomic_DNA"/>
</dbReference>
<proteinExistence type="predicted"/>
<comment type="caution">
    <text evidence="1">The sequence shown here is derived from an EMBL/GenBank/DDBJ whole genome shotgun (WGS) entry which is preliminary data.</text>
</comment>
<protein>
    <submittedName>
        <fullName evidence="1">Uncharacterized protein</fullName>
    </submittedName>
</protein>
<accession>A0ACD3QI37</accession>